<dbReference type="InterPro" id="IPR011010">
    <property type="entry name" value="DNA_brk_join_enz"/>
</dbReference>
<comment type="similarity">
    <text evidence="1">Belongs to the 'phage' integrase family.</text>
</comment>
<dbReference type="InterPro" id="IPR004107">
    <property type="entry name" value="Integrase_SAM-like_N"/>
</dbReference>
<dbReference type="Gene3D" id="1.10.443.10">
    <property type="entry name" value="Intergrase catalytic core"/>
    <property type="match status" value="2"/>
</dbReference>
<proteinExistence type="inferred from homology"/>
<feature type="domain" description="Core-binding (CB)" evidence="8">
    <location>
        <begin position="328"/>
        <end position="410"/>
    </location>
</feature>
<evidence type="ECO:0000256" key="5">
    <source>
        <dbReference type="PROSITE-ProRule" id="PRU01248"/>
    </source>
</evidence>
<dbReference type="InterPro" id="IPR044068">
    <property type="entry name" value="CB"/>
</dbReference>
<reference evidence="9" key="1">
    <citation type="submission" date="2020-03" db="EMBL/GenBank/DDBJ databases">
        <title>Psychroflexus Maritimus sp. nov., isolate from marine sediment.</title>
        <authorList>
            <person name="Zhong Y.-L."/>
        </authorList>
    </citation>
    <scope>NUCLEOTIDE SEQUENCE</scope>
    <source>
        <strain evidence="9">C1</strain>
    </source>
</reference>
<keyword evidence="3 5" id="KW-0238">DNA-binding</keyword>
<feature type="region of interest" description="Disordered" evidence="6">
    <location>
        <begin position="598"/>
        <end position="617"/>
    </location>
</feature>
<evidence type="ECO:0000313" key="9">
    <source>
        <dbReference type="EMBL" id="NGZ90199.1"/>
    </source>
</evidence>
<evidence type="ECO:0000256" key="3">
    <source>
        <dbReference type="ARBA" id="ARBA00023125"/>
    </source>
</evidence>
<evidence type="ECO:0000259" key="8">
    <source>
        <dbReference type="PROSITE" id="PS51900"/>
    </source>
</evidence>
<evidence type="ECO:0000259" key="7">
    <source>
        <dbReference type="PROSITE" id="PS51898"/>
    </source>
</evidence>
<dbReference type="InterPro" id="IPR013762">
    <property type="entry name" value="Integrase-like_cat_sf"/>
</dbReference>
<dbReference type="PANTHER" id="PTHR30349:SF64">
    <property type="entry name" value="PROPHAGE INTEGRASE INTD-RELATED"/>
    <property type="match status" value="1"/>
</dbReference>
<keyword evidence="4" id="KW-0233">DNA recombination</keyword>
<dbReference type="InterPro" id="IPR050090">
    <property type="entry name" value="Tyrosine_recombinase_XerCD"/>
</dbReference>
<dbReference type="GO" id="GO:0003677">
    <property type="term" value="F:DNA binding"/>
    <property type="evidence" value="ECO:0007669"/>
    <property type="project" value="UniProtKB-UniRule"/>
</dbReference>
<dbReference type="Gene3D" id="1.10.150.130">
    <property type="match status" value="1"/>
</dbReference>
<dbReference type="Proteomes" id="UP000643701">
    <property type="component" value="Unassembled WGS sequence"/>
</dbReference>
<comment type="caution">
    <text evidence="9">The sequence shown here is derived from an EMBL/GenBank/DDBJ whole genome shotgun (WGS) entry which is preliminary data.</text>
</comment>
<dbReference type="GO" id="GO:0006310">
    <property type="term" value="P:DNA recombination"/>
    <property type="evidence" value="ECO:0007669"/>
    <property type="project" value="UniProtKB-KW"/>
</dbReference>
<gene>
    <name evidence="9" type="ORF">G7034_08030</name>
</gene>
<evidence type="ECO:0000256" key="1">
    <source>
        <dbReference type="ARBA" id="ARBA00008857"/>
    </source>
</evidence>
<evidence type="ECO:0000313" key="10">
    <source>
        <dbReference type="Proteomes" id="UP000643701"/>
    </source>
</evidence>
<dbReference type="PROSITE" id="PS51898">
    <property type="entry name" value="TYR_RECOMBINASE"/>
    <property type="match status" value="1"/>
</dbReference>
<dbReference type="AlphaFoldDB" id="A0A967E2Z3"/>
<organism evidence="9 10">
    <name type="scientific">Psychroflexus maritimus</name>
    <dbReference type="NCBI Taxonomy" id="2714865"/>
    <lineage>
        <taxon>Bacteria</taxon>
        <taxon>Pseudomonadati</taxon>
        <taxon>Bacteroidota</taxon>
        <taxon>Flavobacteriia</taxon>
        <taxon>Flavobacteriales</taxon>
        <taxon>Flavobacteriaceae</taxon>
        <taxon>Psychroflexus</taxon>
    </lineage>
</organism>
<accession>A0A967E2Z3</accession>
<dbReference type="EMBL" id="JAANAS010000055">
    <property type="protein sequence ID" value="NGZ90199.1"/>
    <property type="molecule type" value="Genomic_DNA"/>
</dbReference>
<feature type="domain" description="Tyr recombinase" evidence="7">
    <location>
        <begin position="427"/>
        <end position="600"/>
    </location>
</feature>
<dbReference type="GO" id="GO:0015074">
    <property type="term" value="P:DNA integration"/>
    <property type="evidence" value="ECO:0007669"/>
    <property type="project" value="UniProtKB-KW"/>
</dbReference>
<dbReference type="InterPro" id="IPR010998">
    <property type="entry name" value="Integrase_recombinase_N"/>
</dbReference>
<keyword evidence="10" id="KW-1185">Reference proteome</keyword>
<name>A0A967E2Z3_9FLAO</name>
<evidence type="ECO:0000256" key="2">
    <source>
        <dbReference type="ARBA" id="ARBA00022908"/>
    </source>
</evidence>
<evidence type="ECO:0000256" key="6">
    <source>
        <dbReference type="SAM" id="MobiDB-lite"/>
    </source>
</evidence>
<dbReference type="Pfam" id="PF13495">
    <property type="entry name" value="Phage_int_SAM_4"/>
    <property type="match status" value="1"/>
</dbReference>
<feature type="region of interest" description="Disordered" evidence="6">
    <location>
        <begin position="81"/>
        <end position="138"/>
    </location>
</feature>
<dbReference type="Pfam" id="PF00589">
    <property type="entry name" value="Phage_integrase"/>
    <property type="match status" value="1"/>
</dbReference>
<protein>
    <submittedName>
        <fullName evidence="9">Tyrosine-type recombinase/integrase</fullName>
    </submittedName>
</protein>
<keyword evidence="2" id="KW-0229">DNA integration</keyword>
<dbReference type="PROSITE" id="PS51900">
    <property type="entry name" value="CB"/>
    <property type="match status" value="1"/>
</dbReference>
<dbReference type="RefSeq" id="WP_166400451.1">
    <property type="nucleotide sequence ID" value="NZ_JAANAS010000055.1"/>
</dbReference>
<dbReference type="SUPFAM" id="SSF56349">
    <property type="entry name" value="DNA breaking-rejoining enzymes"/>
    <property type="match status" value="1"/>
</dbReference>
<dbReference type="PANTHER" id="PTHR30349">
    <property type="entry name" value="PHAGE INTEGRASE-RELATED"/>
    <property type="match status" value="1"/>
</dbReference>
<dbReference type="InterPro" id="IPR002104">
    <property type="entry name" value="Integrase_catalytic"/>
</dbReference>
<evidence type="ECO:0000256" key="4">
    <source>
        <dbReference type="ARBA" id="ARBA00023172"/>
    </source>
</evidence>
<sequence>MEIVLKKLVHRNQECIGIFFDKSSYTLEVREQLRKIDAVFSKTHSCWYVLYSKINFQKIVRTFNNIKYQDHTGNIVRYVAGKDSREHPHKVNRPSASVAKEINDKRQLVEPKKDSAKAPKKSKDKAHQSSSMVSAHKEKQATTSLAKELKFQYVYDFGKYWVVKMNYNEAVKKKLLAHKGIFWNSTYRVYMIMRHPKNRTFVHTILGEEIFPKNYFYNEFAKLNHGASIYFSSYPPDSRFMRVKVIGNALIKDQVKRLSMMRWDKTKNCFLFPASPEMMDTLNIVLEDYSDCIDNRLPSGYLKKRNNINKKGLNYLKTKDSLLSQVPENTRVYVDELMDMIIAKNYSDSTLKTYTNSFILLLRYFNYKSPQELTEREVVSFLSDLNTKVSSSSSLSAYINALKFYFKHVVGWRDTDFKIPRPKKEKKLPVVLTEEQVKAIFSHVNNIKHKLALMLIYSSGLRISEAINLTWKDINFEAHKIHIKGAKGKKDRIVMLAYVLVEKLKQYKEMFPSEGFVFEGQIKGQPYTASSIRSVMRRACKNAGIEEKATVHTLRHSFATHVLNSGTDIRFIQKILGHSSIKTTTVYTRVSKPKYDEIKSPLDSMQDELESKNPKKT</sequence>
<feature type="compositionally biased region" description="Basic and acidic residues" evidence="6">
    <location>
        <begin position="101"/>
        <end position="117"/>
    </location>
</feature>